<protein>
    <submittedName>
        <fullName evidence="3">Uncharacterized protein</fullName>
    </submittedName>
</protein>
<sequence length="174" mass="19531">MSRSASMQEVDKLEPAASFEGMGSDFRADGRGVPQFSLSMRSVGIQEEVNAGQDLQPPMEDHGHSIADMLKALSLELKGRFETSNANQAEIRSLCEDLGKKIDDLKGWMAVLEEEVGELRMVVEENKEQIRHLKEGEVRAMAKMESLENNQRRNNLRFYGSTNKAGSECGRIRR</sequence>
<reference evidence="3" key="1">
    <citation type="journal article" date="2022" name="bioRxiv">
        <title>Sequencing and chromosome-scale assembly of the giantPleurodeles waltlgenome.</title>
        <authorList>
            <person name="Brown T."/>
            <person name="Elewa A."/>
            <person name="Iarovenko S."/>
            <person name="Subramanian E."/>
            <person name="Araus A.J."/>
            <person name="Petzold A."/>
            <person name="Susuki M."/>
            <person name="Suzuki K.-i.T."/>
            <person name="Hayashi T."/>
            <person name="Toyoda A."/>
            <person name="Oliveira C."/>
            <person name="Osipova E."/>
            <person name="Leigh N.D."/>
            <person name="Simon A."/>
            <person name="Yun M.H."/>
        </authorList>
    </citation>
    <scope>NUCLEOTIDE SEQUENCE</scope>
    <source>
        <strain evidence="3">20211129_DDA</strain>
        <tissue evidence="3">Liver</tissue>
    </source>
</reference>
<name>A0AAV7M2R3_PLEWA</name>
<keyword evidence="1" id="KW-0175">Coiled coil</keyword>
<keyword evidence="4" id="KW-1185">Reference proteome</keyword>
<evidence type="ECO:0000313" key="4">
    <source>
        <dbReference type="Proteomes" id="UP001066276"/>
    </source>
</evidence>
<dbReference type="EMBL" id="JANPWB010000014">
    <property type="protein sequence ID" value="KAJ1098091.1"/>
    <property type="molecule type" value="Genomic_DNA"/>
</dbReference>
<organism evidence="3 4">
    <name type="scientific">Pleurodeles waltl</name>
    <name type="common">Iberian ribbed newt</name>
    <dbReference type="NCBI Taxonomy" id="8319"/>
    <lineage>
        <taxon>Eukaryota</taxon>
        <taxon>Metazoa</taxon>
        <taxon>Chordata</taxon>
        <taxon>Craniata</taxon>
        <taxon>Vertebrata</taxon>
        <taxon>Euteleostomi</taxon>
        <taxon>Amphibia</taxon>
        <taxon>Batrachia</taxon>
        <taxon>Caudata</taxon>
        <taxon>Salamandroidea</taxon>
        <taxon>Salamandridae</taxon>
        <taxon>Pleurodelinae</taxon>
        <taxon>Pleurodeles</taxon>
    </lineage>
</organism>
<dbReference type="Proteomes" id="UP001066276">
    <property type="component" value="Chromosome 10"/>
</dbReference>
<comment type="caution">
    <text evidence="3">The sequence shown here is derived from an EMBL/GenBank/DDBJ whole genome shotgun (WGS) entry which is preliminary data.</text>
</comment>
<gene>
    <name evidence="3" type="ORF">NDU88_003207</name>
</gene>
<feature type="region of interest" description="Disordered" evidence="2">
    <location>
        <begin position="1"/>
        <end position="25"/>
    </location>
</feature>
<dbReference type="AlphaFoldDB" id="A0AAV7M2R3"/>
<proteinExistence type="predicted"/>
<evidence type="ECO:0000313" key="3">
    <source>
        <dbReference type="EMBL" id="KAJ1098091.1"/>
    </source>
</evidence>
<accession>A0AAV7M2R3</accession>
<evidence type="ECO:0000256" key="1">
    <source>
        <dbReference type="SAM" id="Coils"/>
    </source>
</evidence>
<feature type="coiled-coil region" evidence="1">
    <location>
        <begin position="109"/>
        <end position="150"/>
    </location>
</feature>
<evidence type="ECO:0000256" key="2">
    <source>
        <dbReference type="SAM" id="MobiDB-lite"/>
    </source>
</evidence>